<evidence type="ECO:0000313" key="8">
    <source>
        <dbReference type="Proteomes" id="UP000201169"/>
    </source>
</evidence>
<proteinExistence type="inferred from homology"/>
<dbReference type="RefSeq" id="WP_094325352.1">
    <property type="nucleotide sequence ID" value="NZ_CP022347.1"/>
</dbReference>
<evidence type="ECO:0000256" key="2">
    <source>
        <dbReference type="ARBA" id="ARBA00023239"/>
    </source>
</evidence>
<feature type="active site" description="Proton donor" evidence="3">
    <location>
        <position position="152"/>
    </location>
</feature>
<feature type="region of interest" description="Phosphopantothenate--cysteine ligase" evidence="3">
    <location>
        <begin position="185"/>
        <end position="385"/>
    </location>
</feature>
<evidence type="ECO:0000256" key="3">
    <source>
        <dbReference type="HAMAP-Rule" id="MF_02225"/>
    </source>
</evidence>
<dbReference type="EMBL" id="CP022347">
    <property type="protein sequence ID" value="ASQ30600.1"/>
    <property type="molecule type" value="Genomic_DNA"/>
</dbReference>
<comment type="pathway">
    <text evidence="3 4">Cofactor biosynthesis; coenzyme A biosynthesis; CoA from (R)-pantothenate: step 2/5.</text>
</comment>
<comment type="pathway">
    <text evidence="3 4">Cofactor biosynthesis; coenzyme A biosynthesis; CoA from (R)-pantothenate: step 3/5.</text>
</comment>
<feature type="binding site" evidence="3">
    <location>
        <position position="311"/>
    </location>
    <ligand>
        <name>CTP</name>
        <dbReference type="ChEBI" id="CHEBI:37563"/>
    </ligand>
</feature>
<dbReference type="KEGG" id="cavi:CAV_0939"/>
<dbReference type="SUPFAM" id="SSF52507">
    <property type="entry name" value="Homo-oligomeric flavin-containing Cys decarboxylases, HFCD"/>
    <property type="match status" value="1"/>
</dbReference>
<comment type="similarity">
    <text evidence="3 4">In the N-terminal section; belongs to the HFCD (homo-oligomeric flavin containing Cys decarboxylase) superfamily.</text>
</comment>
<comment type="cofactor">
    <cofactor evidence="3">
        <name>Mg(2+)</name>
        <dbReference type="ChEBI" id="CHEBI:18420"/>
    </cofactor>
</comment>
<dbReference type="OrthoDB" id="9802554at2"/>
<evidence type="ECO:0000259" key="6">
    <source>
        <dbReference type="Pfam" id="PF04127"/>
    </source>
</evidence>
<dbReference type="SUPFAM" id="SSF102645">
    <property type="entry name" value="CoaB-like"/>
    <property type="match status" value="1"/>
</dbReference>
<keyword evidence="3 4" id="KW-0285">Flavoprotein</keyword>
<feature type="domain" description="DNA/pantothenate metabolism flavoprotein C-terminal" evidence="6">
    <location>
        <begin position="181"/>
        <end position="382"/>
    </location>
</feature>
<dbReference type="GO" id="GO:0004632">
    <property type="term" value="F:phosphopantothenate--cysteine ligase activity"/>
    <property type="evidence" value="ECO:0007669"/>
    <property type="project" value="UniProtKB-UniRule"/>
</dbReference>
<keyword evidence="8" id="KW-1185">Reference proteome</keyword>
<dbReference type="AlphaFoldDB" id="A0A222MY11"/>
<dbReference type="EC" id="4.1.1.36" evidence="3"/>
<dbReference type="InterPro" id="IPR036551">
    <property type="entry name" value="Flavin_trans-like"/>
</dbReference>
<keyword evidence="1 3" id="KW-0210">Decarboxylase</keyword>
<reference evidence="7 8" key="1">
    <citation type="submission" date="2017-07" db="EMBL/GenBank/DDBJ databases">
        <title>Analysis of two Campylobacter avium genomes and identification of a novel hippuricase gene.</title>
        <authorList>
            <person name="Miller W.G."/>
            <person name="Chapman M.H."/>
            <person name="Yee E."/>
            <person name="Revez J."/>
            <person name="Bono J.L."/>
            <person name="Rossi M."/>
        </authorList>
    </citation>
    <scope>NUCLEOTIDE SEQUENCE [LARGE SCALE GENOMIC DNA]</scope>
    <source>
        <strain evidence="7 8">LMG 24591</strain>
    </source>
</reference>
<dbReference type="GO" id="GO:0015941">
    <property type="term" value="P:pantothenate catabolic process"/>
    <property type="evidence" value="ECO:0007669"/>
    <property type="project" value="InterPro"/>
</dbReference>
<dbReference type="GO" id="GO:0010181">
    <property type="term" value="F:FMN binding"/>
    <property type="evidence" value="ECO:0007669"/>
    <property type="project" value="UniProtKB-UniRule"/>
</dbReference>
<keyword evidence="3" id="KW-0460">Magnesium</keyword>
<protein>
    <recommendedName>
        <fullName evidence="3">Coenzyme A biosynthesis bifunctional protein CoaBC</fullName>
    </recommendedName>
    <alternativeName>
        <fullName evidence="3">DNA/pantothenate metabolism flavoprotein</fullName>
    </alternativeName>
    <alternativeName>
        <fullName evidence="3">Phosphopantothenoylcysteine synthetase/decarboxylase</fullName>
        <shortName evidence="3">PPCS-PPCDC</shortName>
    </alternativeName>
    <domain>
        <recommendedName>
            <fullName evidence="3">Phosphopantothenoylcysteine decarboxylase</fullName>
            <shortName evidence="3">PPC decarboxylase</shortName>
            <shortName evidence="3">PPC-DC</shortName>
            <ecNumber evidence="3">4.1.1.36</ecNumber>
        </recommendedName>
        <alternativeName>
            <fullName evidence="3">CoaC</fullName>
        </alternativeName>
    </domain>
    <domain>
        <recommendedName>
            <fullName evidence="3">Phosphopantothenate--cysteine ligase</fullName>
            <ecNumber evidence="3">6.3.2.5</ecNumber>
        </recommendedName>
        <alternativeName>
            <fullName evidence="3">CoaB</fullName>
        </alternativeName>
        <alternativeName>
            <fullName evidence="3">Phosphopantothenoylcysteine synthetase</fullName>
            <shortName evidence="3">PPC synthetase</shortName>
            <shortName evidence="3">PPC-S</shortName>
        </alternativeName>
    </domain>
</protein>
<dbReference type="PANTHER" id="PTHR14359">
    <property type="entry name" value="HOMO-OLIGOMERIC FLAVIN CONTAINING CYS DECARBOXYLASE FAMILY"/>
    <property type="match status" value="1"/>
</dbReference>
<dbReference type="InterPro" id="IPR003382">
    <property type="entry name" value="Flavoprotein"/>
</dbReference>
<comment type="caution">
    <text evidence="3">Lacks conserved residue(s) required for the propagation of feature annotation.</text>
</comment>
<comment type="function">
    <text evidence="4">Catalyzes two steps in the biosynthesis of coenzyme A. In the first step cysteine is conjugated to 4'-phosphopantothenate to form 4-phosphopantothenoylcysteine, in the latter compound is decarboxylated to form 4'-phosphopantotheine.</text>
</comment>
<feature type="domain" description="Flavoprotein" evidence="5">
    <location>
        <begin position="2"/>
        <end position="135"/>
    </location>
</feature>
<gene>
    <name evidence="7" type="primary">dfp</name>
    <name evidence="3" type="synonym">coaBC</name>
    <name evidence="7" type="ORF">CAV_0939</name>
</gene>
<evidence type="ECO:0000256" key="1">
    <source>
        <dbReference type="ARBA" id="ARBA00022793"/>
    </source>
</evidence>
<dbReference type="Gene3D" id="3.40.50.1950">
    <property type="entry name" value="Flavin prenyltransferase-like"/>
    <property type="match status" value="1"/>
</dbReference>
<dbReference type="EC" id="6.3.2.5" evidence="3"/>
<evidence type="ECO:0000256" key="4">
    <source>
        <dbReference type="RuleBase" id="RU364078"/>
    </source>
</evidence>
<dbReference type="PANTHER" id="PTHR14359:SF6">
    <property type="entry name" value="PHOSPHOPANTOTHENOYLCYSTEINE DECARBOXYLASE"/>
    <property type="match status" value="1"/>
</dbReference>
<name>A0A222MY11_9BACT</name>
<evidence type="ECO:0000259" key="5">
    <source>
        <dbReference type="Pfam" id="PF02441"/>
    </source>
</evidence>
<organism evidence="7 8">
    <name type="scientific">Campylobacter avium LMG 24591</name>
    <dbReference type="NCBI Taxonomy" id="522484"/>
    <lineage>
        <taxon>Bacteria</taxon>
        <taxon>Pseudomonadati</taxon>
        <taxon>Campylobacterota</taxon>
        <taxon>Epsilonproteobacteria</taxon>
        <taxon>Campylobacterales</taxon>
        <taxon>Campylobacteraceae</taxon>
        <taxon>Campylobacter</taxon>
    </lineage>
</organism>
<sequence>MKTILIAVSASIAFYKAYELISLFKKEGFRVKVLLSKGLLKFVSKLSFEALADDVLCEENEDWTSYKNHIHFTRDCDIIVFAPATINSINKLALGIADTLFIQALIAAKAPLIIAPAANTAMLHHFSTQNSLKILEKNGVLIIPSIRKELACKDVGEGALADVFDIFCVAKRELLKEDFFKDKTIIITGGGTKEKIDDVRCISNLSSGKMAKALADAFYFLGARVVFLSSVSFKVPYEILKYESSSELKALLNEYKEGDFLLMLAAVSDFLPKKVEGKIKKASHQNGLVLELSLNEDLLANLEFKGKKIAFKMETDELNALKNAKESFRQKKLDMLCLNVLNKQNPCFDSDFNELNILLKNKSINLGYDSKINLAFKVAQLCKEL</sequence>
<dbReference type="GO" id="GO:0004633">
    <property type="term" value="F:phosphopantothenoylcysteine decarboxylase activity"/>
    <property type="evidence" value="ECO:0007669"/>
    <property type="project" value="UniProtKB-UniRule"/>
</dbReference>
<keyword evidence="3" id="KW-0479">Metal-binding</keyword>
<evidence type="ECO:0000313" key="7">
    <source>
        <dbReference type="EMBL" id="ASQ30600.1"/>
    </source>
</evidence>
<feature type="binding site" evidence="3">
    <location>
        <position position="269"/>
    </location>
    <ligand>
        <name>CTP</name>
        <dbReference type="ChEBI" id="CHEBI:37563"/>
    </ligand>
</feature>
<keyword evidence="3 4" id="KW-0288">FMN</keyword>
<dbReference type="GO" id="GO:0046872">
    <property type="term" value="F:metal ion binding"/>
    <property type="evidence" value="ECO:0007669"/>
    <property type="project" value="UniProtKB-KW"/>
</dbReference>
<dbReference type="InterPro" id="IPR035929">
    <property type="entry name" value="CoaB-like_sf"/>
</dbReference>
<dbReference type="UniPathway" id="UPA00241">
    <property type="reaction ID" value="UER00353"/>
</dbReference>
<accession>A0A222MY11</accession>
<dbReference type="Proteomes" id="UP000201169">
    <property type="component" value="Chromosome"/>
</dbReference>
<dbReference type="Gene3D" id="3.40.50.10300">
    <property type="entry name" value="CoaB-like"/>
    <property type="match status" value="1"/>
</dbReference>
<dbReference type="InterPro" id="IPR005252">
    <property type="entry name" value="CoaBC"/>
</dbReference>
<dbReference type="Pfam" id="PF04127">
    <property type="entry name" value="DFP"/>
    <property type="match status" value="1"/>
</dbReference>
<keyword evidence="3" id="KW-0511">Multifunctional enzyme</keyword>
<dbReference type="Pfam" id="PF02441">
    <property type="entry name" value="Flavoprotein"/>
    <property type="match status" value="1"/>
</dbReference>
<keyword evidence="2 3" id="KW-0456">Lyase</keyword>
<feature type="region of interest" description="Phosphopantothenoylcysteine decarboxylase" evidence="3">
    <location>
        <begin position="1"/>
        <end position="184"/>
    </location>
</feature>
<dbReference type="GO" id="GO:0071513">
    <property type="term" value="C:phosphopantothenoylcysteine decarboxylase complex"/>
    <property type="evidence" value="ECO:0007669"/>
    <property type="project" value="TreeGrafter"/>
</dbReference>
<comment type="cofactor">
    <cofactor evidence="3">
        <name>FMN</name>
        <dbReference type="ChEBI" id="CHEBI:58210"/>
    </cofactor>
    <text evidence="3">Binds 1 FMN per subunit.</text>
</comment>
<dbReference type="InterPro" id="IPR007085">
    <property type="entry name" value="DNA/pantothenate-metab_flavo_C"/>
</dbReference>
<feature type="binding site" evidence="3">
    <location>
        <position position="331"/>
    </location>
    <ligand>
        <name>CTP</name>
        <dbReference type="ChEBI" id="CHEBI:37563"/>
    </ligand>
</feature>
<comment type="similarity">
    <text evidence="3 4">In the C-terminal section; belongs to the PPC synthetase family.</text>
</comment>
<comment type="catalytic activity">
    <reaction evidence="3 4">
        <text>(R)-4'-phosphopantothenate + L-cysteine + CTP = N-[(R)-4-phosphopantothenoyl]-L-cysteine + CMP + diphosphate + H(+)</text>
        <dbReference type="Rhea" id="RHEA:19397"/>
        <dbReference type="ChEBI" id="CHEBI:10986"/>
        <dbReference type="ChEBI" id="CHEBI:15378"/>
        <dbReference type="ChEBI" id="CHEBI:33019"/>
        <dbReference type="ChEBI" id="CHEBI:35235"/>
        <dbReference type="ChEBI" id="CHEBI:37563"/>
        <dbReference type="ChEBI" id="CHEBI:59458"/>
        <dbReference type="ChEBI" id="CHEBI:60377"/>
        <dbReference type="EC" id="6.3.2.5"/>
    </reaction>
</comment>
<comment type="catalytic activity">
    <reaction evidence="3 4">
        <text>N-[(R)-4-phosphopantothenoyl]-L-cysteine + H(+) = (R)-4'-phosphopantetheine + CO2</text>
        <dbReference type="Rhea" id="RHEA:16793"/>
        <dbReference type="ChEBI" id="CHEBI:15378"/>
        <dbReference type="ChEBI" id="CHEBI:16526"/>
        <dbReference type="ChEBI" id="CHEBI:59458"/>
        <dbReference type="ChEBI" id="CHEBI:61723"/>
        <dbReference type="EC" id="4.1.1.36"/>
    </reaction>
</comment>
<feature type="binding site" evidence="3">
    <location>
        <position position="278"/>
    </location>
    <ligand>
        <name>CTP</name>
        <dbReference type="ChEBI" id="CHEBI:37563"/>
    </ligand>
</feature>
<dbReference type="GO" id="GO:0015937">
    <property type="term" value="P:coenzyme A biosynthetic process"/>
    <property type="evidence" value="ECO:0007669"/>
    <property type="project" value="UniProtKB-UniRule"/>
</dbReference>
<comment type="function">
    <text evidence="3">Catalyzes two sequential steps in the biosynthesis of coenzyme A. In the first step cysteine is conjugated to 4'-phosphopantothenate to form 4-phosphopantothenoylcysteine. In the second step the latter compound is decarboxylated to form 4'-phosphopantotheine.</text>
</comment>
<dbReference type="NCBIfam" id="TIGR00521">
    <property type="entry name" value="coaBC_dfp"/>
    <property type="match status" value="1"/>
</dbReference>
<keyword evidence="3 4" id="KW-0436">Ligase</keyword>
<dbReference type="HAMAP" id="MF_02225">
    <property type="entry name" value="CoaBC"/>
    <property type="match status" value="1"/>
</dbReference>